<name>A0A845ALU2_9SPHN</name>
<dbReference type="OrthoDB" id="5771277at2"/>
<proteinExistence type="predicted"/>
<evidence type="ECO:0000313" key="2">
    <source>
        <dbReference type="EMBL" id="MXP29845.1"/>
    </source>
</evidence>
<dbReference type="EMBL" id="WTYA01000012">
    <property type="protein sequence ID" value="MXP29845.1"/>
    <property type="molecule type" value="Genomic_DNA"/>
</dbReference>
<sequence length="122" mass="12655">MLVAPLMLAACDAGNDSEQTADIPMAEGQMADGQTATGGADMSRMPSDQGEQMGNGEGTVTAVGTETITIDHGPIPEVAWPAMTMSFSADEAARQKVAKGDEVTFAFRKTDDGGEITSIDKK</sequence>
<evidence type="ECO:0000256" key="1">
    <source>
        <dbReference type="SAM" id="MobiDB-lite"/>
    </source>
</evidence>
<feature type="region of interest" description="Disordered" evidence="1">
    <location>
        <begin position="31"/>
        <end position="59"/>
    </location>
</feature>
<gene>
    <name evidence="2" type="ORF">GRI58_13605</name>
</gene>
<comment type="caution">
    <text evidence="2">The sequence shown here is derived from an EMBL/GenBank/DDBJ whole genome shotgun (WGS) entry which is preliminary data.</text>
</comment>
<dbReference type="Gene3D" id="2.40.50.320">
    <property type="entry name" value="Copper binding periplasmic protein CusF"/>
    <property type="match status" value="1"/>
</dbReference>
<dbReference type="Pfam" id="PF11604">
    <property type="entry name" value="CusF_Ec"/>
    <property type="match status" value="1"/>
</dbReference>
<dbReference type="AlphaFoldDB" id="A0A845ALU2"/>
<dbReference type="InterPro" id="IPR042230">
    <property type="entry name" value="CusF_sf"/>
</dbReference>
<evidence type="ECO:0000313" key="3">
    <source>
        <dbReference type="Proteomes" id="UP000439780"/>
    </source>
</evidence>
<protein>
    <recommendedName>
        <fullName evidence="4">Copper-binding protein</fullName>
    </recommendedName>
</protein>
<accession>A0A845ALU2</accession>
<evidence type="ECO:0008006" key="4">
    <source>
        <dbReference type="Google" id="ProtNLM"/>
    </source>
</evidence>
<organism evidence="2 3">
    <name type="scientific">Qipengyuania algicida</name>
    <dbReference type="NCBI Taxonomy" id="1836209"/>
    <lineage>
        <taxon>Bacteria</taxon>
        <taxon>Pseudomonadati</taxon>
        <taxon>Pseudomonadota</taxon>
        <taxon>Alphaproteobacteria</taxon>
        <taxon>Sphingomonadales</taxon>
        <taxon>Erythrobacteraceae</taxon>
        <taxon>Qipengyuania</taxon>
    </lineage>
</organism>
<reference evidence="2 3" key="1">
    <citation type="submission" date="2019-12" db="EMBL/GenBank/DDBJ databases">
        <title>Genomic-based taxomic classification of the family Erythrobacteraceae.</title>
        <authorList>
            <person name="Xu L."/>
        </authorList>
    </citation>
    <scope>NUCLEOTIDE SEQUENCE [LARGE SCALE GENOMIC DNA]</scope>
    <source>
        <strain evidence="2 3">KEMB 9005-328</strain>
    </source>
</reference>
<dbReference type="Proteomes" id="UP000439780">
    <property type="component" value="Unassembled WGS sequence"/>
</dbReference>
<dbReference type="InterPro" id="IPR021647">
    <property type="entry name" value="CusF_Ec"/>
</dbReference>
<keyword evidence="3" id="KW-1185">Reference proteome</keyword>